<evidence type="ECO:0000256" key="2">
    <source>
        <dbReference type="ARBA" id="ARBA00022555"/>
    </source>
</evidence>
<proteinExistence type="inferred from homology"/>
<evidence type="ECO:0000256" key="5">
    <source>
        <dbReference type="ARBA" id="ARBA00022833"/>
    </source>
</evidence>
<comment type="caution">
    <text evidence="13">The sequence shown here is derived from an EMBL/GenBank/DDBJ whole genome shotgun (WGS) entry which is preliminary data.</text>
</comment>
<keyword evidence="8" id="KW-0648">Protein biosynthesis</keyword>
<evidence type="ECO:0000256" key="1">
    <source>
        <dbReference type="ARBA" id="ARBA00008226"/>
    </source>
</evidence>
<keyword evidence="4" id="KW-0547">Nucleotide-binding</keyword>
<dbReference type="Gene3D" id="2.40.30.130">
    <property type="match status" value="1"/>
</dbReference>
<dbReference type="GO" id="GO:0002161">
    <property type="term" value="F:aminoacyl-tRNA deacylase activity"/>
    <property type="evidence" value="ECO:0007669"/>
    <property type="project" value="UniProtKB-ARBA"/>
</dbReference>
<protein>
    <submittedName>
        <fullName evidence="13">Alanyl-tRNA editing protein</fullName>
    </submittedName>
</protein>
<keyword evidence="14" id="KW-1185">Reference proteome</keyword>
<evidence type="ECO:0000256" key="11">
    <source>
        <dbReference type="SAM" id="MobiDB-lite"/>
    </source>
</evidence>
<dbReference type="GO" id="GO:0004812">
    <property type="term" value="F:aminoacyl-tRNA ligase activity"/>
    <property type="evidence" value="ECO:0007669"/>
    <property type="project" value="UniProtKB-KW"/>
</dbReference>
<dbReference type="InterPro" id="IPR018165">
    <property type="entry name" value="Ala-tRNA-synth_IIc_core"/>
</dbReference>
<keyword evidence="2" id="KW-0820">tRNA-binding</keyword>
<evidence type="ECO:0000256" key="10">
    <source>
        <dbReference type="SAM" id="Coils"/>
    </source>
</evidence>
<dbReference type="Pfam" id="PF07973">
    <property type="entry name" value="tRNA_SAD"/>
    <property type="match status" value="1"/>
</dbReference>
<keyword evidence="6" id="KW-0067">ATP-binding</keyword>
<dbReference type="GO" id="GO:0005524">
    <property type="term" value="F:ATP binding"/>
    <property type="evidence" value="ECO:0007669"/>
    <property type="project" value="UniProtKB-KW"/>
</dbReference>
<dbReference type="Proteomes" id="UP001596312">
    <property type="component" value="Unassembled WGS sequence"/>
</dbReference>
<evidence type="ECO:0000256" key="8">
    <source>
        <dbReference type="ARBA" id="ARBA00022917"/>
    </source>
</evidence>
<name>A0ABD5V2Y4_9EURY</name>
<dbReference type="SUPFAM" id="SSF55186">
    <property type="entry name" value="ThrRS/AlaRS common domain"/>
    <property type="match status" value="1"/>
</dbReference>
<evidence type="ECO:0000259" key="12">
    <source>
        <dbReference type="PROSITE" id="PS50860"/>
    </source>
</evidence>
<evidence type="ECO:0000313" key="13">
    <source>
        <dbReference type="EMBL" id="MFC6904126.1"/>
    </source>
</evidence>
<dbReference type="EMBL" id="JBHSXQ010000001">
    <property type="protein sequence ID" value="MFC6904126.1"/>
    <property type="molecule type" value="Genomic_DNA"/>
</dbReference>
<dbReference type="Pfam" id="PF01411">
    <property type="entry name" value="tRNA-synt_2c"/>
    <property type="match status" value="1"/>
</dbReference>
<dbReference type="SUPFAM" id="SSF50447">
    <property type="entry name" value="Translation proteins"/>
    <property type="match status" value="1"/>
</dbReference>
<evidence type="ECO:0000256" key="3">
    <source>
        <dbReference type="ARBA" id="ARBA00022598"/>
    </source>
</evidence>
<dbReference type="InterPro" id="IPR009000">
    <property type="entry name" value="Transl_B-barrel_sf"/>
</dbReference>
<keyword evidence="9" id="KW-0030">Aminoacyl-tRNA synthetase</keyword>
<evidence type="ECO:0000256" key="6">
    <source>
        <dbReference type="ARBA" id="ARBA00022840"/>
    </source>
</evidence>
<dbReference type="Gene3D" id="3.10.310.40">
    <property type="match status" value="1"/>
</dbReference>
<dbReference type="InterPro" id="IPR018163">
    <property type="entry name" value="Thr/Ala-tRNA-synth_IIc_edit"/>
</dbReference>
<dbReference type="PROSITE" id="PS50860">
    <property type="entry name" value="AA_TRNA_LIGASE_II_ALA"/>
    <property type="match status" value="1"/>
</dbReference>
<evidence type="ECO:0000256" key="4">
    <source>
        <dbReference type="ARBA" id="ARBA00022741"/>
    </source>
</evidence>
<keyword evidence="7" id="KW-0694">RNA-binding</keyword>
<dbReference type="InterPro" id="IPR050058">
    <property type="entry name" value="Ala-tRNA_ligase"/>
</dbReference>
<reference evidence="13 14" key="1">
    <citation type="journal article" date="2019" name="Int. J. Syst. Evol. Microbiol.">
        <title>The Global Catalogue of Microorganisms (GCM) 10K type strain sequencing project: providing services to taxonomists for standard genome sequencing and annotation.</title>
        <authorList>
            <consortium name="The Broad Institute Genomics Platform"/>
            <consortium name="The Broad Institute Genome Sequencing Center for Infectious Disease"/>
            <person name="Wu L."/>
            <person name="Ma J."/>
        </authorList>
    </citation>
    <scope>NUCLEOTIDE SEQUENCE [LARGE SCALE GENOMIC DNA]</scope>
    <source>
        <strain evidence="13 14">CGMCC 1.3240</strain>
    </source>
</reference>
<dbReference type="InterPro" id="IPR012947">
    <property type="entry name" value="tRNA_SAD"/>
</dbReference>
<dbReference type="PANTHER" id="PTHR11777:SF9">
    <property type="entry name" value="ALANINE--TRNA LIGASE, CYTOPLASMIC"/>
    <property type="match status" value="1"/>
</dbReference>
<feature type="domain" description="Alanyl-transfer RNA synthetases family profile" evidence="12">
    <location>
        <begin position="27"/>
        <end position="271"/>
    </location>
</feature>
<evidence type="ECO:0000313" key="14">
    <source>
        <dbReference type="Proteomes" id="UP001596312"/>
    </source>
</evidence>
<accession>A0ABD5V2Y4</accession>
<dbReference type="GO" id="GO:0000049">
    <property type="term" value="F:tRNA binding"/>
    <property type="evidence" value="ECO:0007669"/>
    <property type="project" value="UniProtKB-KW"/>
</dbReference>
<evidence type="ECO:0000256" key="9">
    <source>
        <dbReference type="ARBA" id="ARBA00023146"/>
    </source>
</evidence>
<dbReference type="SMART" id="SM00863">
    <property type="entry name" value="tRNA_SAD"/>
    <property type="match status" value="1"/>
</dbReference>
<organism evidence="13 14">
    <name type="scientific">Halalkalicoccus tibetensis</name>
    <dbReference type="NCBI Taxonomy" id="175632"/>
    <lineage>
        <taxon>Archaea</taxon>
        <taxon>Methanobacteriati</taxon>
        <taxon>Methanobacteriota</taxon>
        <taxon>Stenosarchaea group</taxon>
        <taxon>Halobacteria</taxon>
        <taxon>Halobacteriales</taxon>
        <taxon>Halococcaceae</taxon>
        <taxon>Halalkalicoccus</taxon>
    </lineage>
</organism>
<comment type="similarity">
    <text evidence="1">Belongs to the class-II aminoacyl-tRNA synthetase family.</text>
</comment>
<dbReference type="Gene3D" id="3.30.980.10">
    <property type="entry name" value="Threonyl-trna Synthetase, Chain A, domain 2"/>
    <property type="match status" value="1"/>
</dbReference>
<dbReference type="AlphaFoldDB" id="A0ABD5V2Y4"/>
<evidence type="ECO:0000256" key="7">
    <source>
        <dbReference type="ARBA" id="ARBA00022884"/>
    </source>
</evidence>
<dbReference type="PANTHER" id="PTHR11777">
    <property type="entry name" value="ALANYL-TRNA SYNTHETASE"/>
    <property type="match status" value="1"/>
</dbReference>
<dbReference type="GO" id="GO:0006412">
    <property type="term" value="P:translation"/>
    <property type="evidence" value="ECO:0007669"/>
    <property type="project" value="UniProtKB-KW"/>
</dbReference>
<keyword evidence="5" id="KW-0862">Zinc</keyword>
<dbReference type="InterPro" id="IPR018164">
    <property type="entry name" value="Ala-tRNA-synth_IIc_N"/>
</dbReference>
<dbReference type="RefSeq" id="WP_340602637.1">
    <property type="nucleotide sequence ID" value="NZ_JBBMXV010000001.1"/>
</dbReference>
<feature type="region of interest" description="Disordered" evidence="11">
    <location>
        <begin position="193"/>
        <end position="218"/>
    </location>
</feature>
<feature type="coiled-coil region" evidence="10">
    <location>
        <begin position="287"/>
        <end position="321"/>
    </location>
</feature>
<keyword evidence="10" id="KW-0175">Coiled coil</keyword>
<gene>
    <name evidence="13" type="ORF">ACFQGH_02800</name>
</gene>
<sequence length="424" mass="44844">MHSLAAREPYTTEFEARVEQYDGQEAVLDDTYFYAEGGGQPADRGEIAGAEVVDVQSRDGRVVHTLAEDAELGAEVGATVDCSIDAAFRSYCMRTHTASHVLYGAGRRLLDDLGYGGFDIDERKARIDFETTTAIDDGVLIELERLANRAVWEGRSVEWGTVPAEEARAREGVAFNTRTEEGVFRNGEGVRVVTIGDTGDSPGGFEDEDGANRNSTEPTAGEWDAAACGGTHVSNTREIGFVSVLGRSNPGEGLTRVELAVGPAAIEHRAETRRAALSAARGLGVGVPDLPEEIERQRGEIEQLEDERDALLDRLADAQLEALPDPVEREGERWLVARLSGVDGDTLSERARGLAGEDCEVAALVSDERPATVVVASAGEADAGAVVDSLTDALGGGGGGGPEFAQGGGIDADPDEVVARLRGH</sequence>
<keyword evidence="3" id="KW-0436">Ligase</keyword>